<comment type="caution">
    <text evidence="3">The sequence shown here is derived from an EMBL/GenBank/DDBJ whole genome shotgun (WGS) entry which is preliminary data.</text>
</comment>
<dbReference type="EMBL" id="CAJHOE010000003">
    <property type="protein sequence ID" value="CAD7288509.1"/>
    <property type="molecule type" value="Genomic_DNA"/>
</dbReference>
<feature type="transmembrane region" description="Helical" evidence="2">
    <location>
        <begin position="6"/>
        <end position="23"/>
    </location>
</feature>
<protein>
    <recommendedName>
        <fullName evidence="5">Flagellar biosynthesis protein</fullName>
    </recommendedName>
</protein>
<evidence type="ECO:0000256" key="1">
    <source>
        <dbReference type="SAM" id="Coils"/>
    </source>
</evidence>
<evidence type="ECO:0000313" key="3">
    <source>
        <dbReference type="EMBL" id="CAD7288509.1"/>
    </source>
</evidence>
<keyword evidence="2" id="KW-0472">Membrane</keyword>
<sequence>MQYLPWIIILILIYAIYFLMIKYEKRINVLGKLVEKNRADIKENRKMIEKNKEEIQINKENINVNLSNKNSEN</sequence>
<reference evidence="3 4" key="1">
    <citation type="submission" date="2020-11" db="EMBL/GenBank/DDBJ databases">
        <authorList>
            <person name="Peeters C."/>
        </authorList>
    </citation>
    <scope>NUCLEOTIDE SEQUENCE [LARGE SCALE GENOMIC DNA]</scope>
    <source>
        <strain evidence="3 4">LMG 8286</strain>
    </source>
</reference>
<dbReference type="Proteomes" id="UP000789359">
    <property type="component" value="Unassembled WGS sequence"/>
</dbReference>
<accession>A0ABN7K9K5</accession>
<evidence type="ECO:0000313" key="4">
    <source>
        <dbReference type="Proteomes" id="UP000789359"/>
    </source>
</evidence>
<gene>
    <name evidence="3" type="ORF">LMG8286_01353</name>
</gene>
<keyword evidence="1" id="KW-0175">Coiled coil</keyword>
<name>A0ABN7K9K5_9BACT</name>
<keyword evidence="2" id="KW-0812">Transmembrane</keyword>
<dbReference type="RefSeq" id="WP_230057108.1">
    <property type="nucleotide sequence ID" value="NZ_CAJHOE010000003.1"/>
</dbReference>
<proteinExistence type="predicted"/>
<keyword evidence="2" id="KW-1133">Transmembrane helix</keyword>
<evidence type="ECO:0000256" key="2">
    <source>
        <dbReference type="SAM" id="Phobius"/>
    </source>
</evidence>
<feature type="coiled-coil region" evidence="1">
    <location>
        <begin position="38"/>
        <end position="72"/>
    </location>
</feature>
<organism evidence="3 4">
    <name type="scientific">Campylobacter suis</name>
    <dbReference type="NCBI Taxonomy" id="2790657"/>
    <lineage>
        <taxon>Bacteria</taxon>
        <taxon>Pseudomonadati</taxon>
        <taxon>Campylobacterota</taxon>
        <taxon>Epsilonproteobacteria</taxon>
        <taxon>Campylobacterales</taxon>
        <taxon>Campylobacteraceae</taxon>
        <taxon>Campylobacter</taxon>
    </lineage>
</organism>
<keyword evidence="4" id="KW-1185">Reference proteome</keyword>
<evidence type="ECO:0008006" key="5">
    <source>
        <dbReference type="Google" id="ProtNLM"/>
    </source>
</evidence>